<protein>
    <submittedName>
        <fullName evidence="6">Zinc finger matrin-type protein 5-like protein</fullName>
    </submittedName>
</protein>
<keyword evidence="2 4" id="KW-0863">Zinc-finger</keyword>
<sequence>METENKMGKVFYCEYCERSFKDCPKTRKTHLKSNEHKANVHLYNQQFKDEIDILKEEVNKTACHFFQKGACRYGEQCLNSHLTVEKFDHLKAKVFSKIYSGHLNMQSLASSEFVEIDPQKHLSIWLQQRNAPQDYDLFSEFSNIDFNTLPPSLIPPKIEHFEGISCDWN</sequence>
<keyword evidence="1 4" id="KW-0479">Metal-binding</keyword>
<dbReference type="Gene3D" id="3.30.160.60">
    <property type="entry name" value="Classic Zinc Finger"/>
    <property type="match status" value="1"/>
</dbReference>
<dbReference type="PANTHER" id="PTHR16465">
    <property type="entry name" value="NUCLEASE-RELATED"/>
    <property type="match status" value="1"/>
</dbReference>
<dbReference type="InterPro" id="IPR000571">
    <property type="entry name" value="Znf_CCCH"/>
</dbReference>
<keyword evidence="7" id="KW-1185">Reference proteome</keyword>
<evidence type="ECO:0000313" key="7">
    <source>
        <dbReference type="Proteomes" id="UP000285301"/>
    </source>
</evidence>
<dbReference type="InterPro" id="IPR013085">
    <property type="entry name" value="U1-CZ_Znf_C2H2"/>
</dbReference>
<evidence type="ECO:0000313" key="6">
    <source>
        <dbReference type="EMBL" id="RWS16126.1"/>
    </source>
</evidence>
<evidence type="ECO:0000256" key="3">
    <source>
        <dbReference type="ARBA" id="ARBA00022833"/>
    </source>
</evidence>
<evidence type="ECO:0000259" key="5">
    <source>
        <dbReference type="PROSITE" id="PS50103"/>
    </source>
</evidence>
<dbReference type="Pfam" id="PF00642">
    <property type="entry name" value="zf-CCCH"/>
    <property type="match status" value="1"/>
</dbReference>
<dbReference type="AlphaFoldDB" id="A0A443RLG8"/>
<evidence type="ECO:0000256" key="1">
    <source>
        <dbReference type="ARBA" id="ARBA00022723"/>
    </source>
</evidence>
<organism evidence="6 7">
    <name type="scientific">Dinothrombium tinctorium</name>
    <dbReference type="NCBI Taxonomy" id="1965070"/>
    <lineage>
        <taxon>Eukaryota</taxon>
        <taxon>Metazoa</taxon>
        <taxon>Ecdysozoa</taxon>
        <taxon>Arthropoda</taxon>
        <taxon>Chelicerata</taxon>
        <taxon>Arachnida</taxon>
        <taxon>Acari</taxon>
        <taxon>Acariformes</taxon>
        <taxon>Trombidiformes</taxon>
        <taxon>Prostigmata</taxon>
        <taxon>Anystina</taxon>
        <taxon>Parasitengona</taxon>
        <taxon>Trombidioidea</taxon>
        <taxon>Trombidiidae</taxon>
        <taxon>Dinothrombium</taxon>
    </lineage>
</organism>
<keyword evidence="3 4" id="KW-0862">Zinc</keyword>
<dbReference type="InterPro" id="IPR003604">
    <property type="entry name" value="Matrin/U1-like-C_Znf_C2H2"/>
</dbReference>
<dbReference type="PANTHER" id="PTHR16465:SF0">
    <property type="entry name" value="ZINC FINGER MATRIN-TYPE PROTEIN 5"/>
    <property type="match status" value="1"/>
</dbReference>
<dbReference type="Proteomes" id="UP000285301">
    <property type="component" value="Unassembled WGS sequence"/>
</dbReference>
<dbReference type="OrthoDB" id="6473869at2759"/>
<evidence type="ECO:0000256" key="4">
    <source>
        <dbReference type="PROSITE-ProRule" id="PRU00723"/>
    </source>
</evidence>
<accession>A0A443RLG8</accession>
<dbReference type="GO" id="GO:0003676">
    <property type="term" value="F:nucleic acid binding"/>
    <property type="evidence" value="ECO:0007669"/>
    <property type="project" value="InterPro"/>
</dbReference>
<gene>
    <name evidence="6" type="ORF">B4U79_18942</name>
</gene>
<dbReference type="STRING" id="1965070.A0A443RLG8"/>
<evidence type="ECO:0000256" key="2">
    <source>
        <dbReference type="ARBA" id="ARBA00022771"/>
    </source>
</evidence>
<dbReference type="SMART" id="SM00451">
    <property type="entry name" value="ZnF_U1"/>
    <property type="match status" value="1"/>
</dbReference>
<dbReference type="PROSITE" id="PS50103">
    <property type="entry name" value="ZF_C3H1"/>
    <property type="match status" value="1"/>
</dbReference>
<dbReference type="GO" id="GO:0008270">
    <property type="term" value="F:zinc ion binding"/>
    <property type="evidence" value="ECO:0007669"/>
    <property type="project" value="UniProtKB-KW"/>
</dbReference>
<feature type="zinc finger region" description="C3H1-type" evidence="4">
    <location>
        <begin position="57"/>
        <end position="84"/>
    </location>
</feature>
<feature type="domain" description="C3H1-type" evidence="5">
    <location>
        <begin position="57"/>
        <end position="84"/>
    </location>
</feature>
<proteinExistence type="predicted"/>
<dbReference type="InterPro" id="IPR036236">
    <property type="entry name" value="Znf_C2H2_sf"/>
</dbReference>
<dbReference type="SUPFAM" id="SSF57667">
    <property type="entry name" value="beta-beta-alpha zinc fingers"/>
    <property type="match status" value="1"/>
</dbReference>
<dbReference type="Pfam" id="PF06220">
    <property type="entry name" value="zf-U1"/>
    <property type="match status" value="1"/>
</dbReference>
<comment type="caution">
    <text evidence="6">The sequence shown here is derived from an EMBL/GenBank/DDBJ whole genome shotgun (WGS) entry which is preliminary data.</text>
</comment>
<dbReference type="GO" id="GO:0005689">
    <property type="term" value="C:U12-type spliceosomal complex"/>
    <property type="evidence" value="ECO:0007669"/>
    <property type="project" value="TreeGrafter"/>
</dbReference>
<reference evidence="6 7" key="1">
    <citation type="journal article" date="2018" name="Gigascience">
        <title>Genomes of trombidid mites reveal novel predicted allergens and laterally-transferred genes associated with secondary metabolism.</title>
        <authorList>
            <person name="Dong X."/>
            <person name="Chaisiri K."/>
            <person name="Xia D."/>
            <person name="Armstrong S.D."/>
            <person name="Fang Y."/>
            <person name="Donnelly M.J."/>
            <person name="Kadowaki T."/>
            <person name="McGarry J.W."/>
            <person name="Darby A.C."/>
            <person name="Makepeace B.L."/>
        </authorList>
    </citation>
    <scope>NUCLEOTIDE SEQUENCE [LARGE SCALE GENOMIC DNA]</scope>
    <source>
        <strain evidence="6">UoL-WK</strain>
    </source>
</reference>
<name>A0A443RLG8_9ACAR</name>
<dbReference type="EMBL" id="NCKU01000292">
    <property type="protein sequence ID" value="RWS16126.1"/>
    <property type="molecule type" value="Genomic_DNA"/>
</dbReference>